<dbReference type="AlphaFoldDB" id="A0A0D9WMC4"/>
<dbReference type="PANTHER" id="PTHR31111">
    <property type="entry name" value="BNAA05G37150D PROTEIN-RELATED"/>
    <property type="match status" value="1"/>
</dbReference>
<dbReference type="Gramene" id="LPERR06G04130.1">
    <property type="protein sequence ID" value="LPERR06G04130.1"/>
    <property type="gene ID" value="LPERR06G04130"/>
</dbReference>
<accession>A0A0D9WMC4</accession>
<name>A0A0D9WMC4_9ORYZ</name>
<reference evidence="2 3" key="1">
    <citation type="submission" date="2012-08" db="EMBL/GenBank/DDBJ databases">
        <title>Oryza genome evolution.</title>
        <authorList>
            <person name="Wing R.A."/>
        </authorList>
    </citation>
    <scope>NUCLEOTIDE SEQUENCE</scope>
</reference>
<dbReference type="Proteomes" id="UP000032180">
    <property type="component" value="Chromosome 6"/>
</dbReference>
<dbReference type="PANTHER" id="PTHR31111:SF136">
    <property type="entry name" value="F-BOX ASSOCIATED DOMAIN-CONTAINING PROTEIN"/>
    <property type="match status" value="1"/>
</dbReference>
<dbReference type="InterPro" id="IPR013187">
    <property type="entry name" value="F-box-assoc_dom_typ3"/>
</dbReference>
<feature type="domain" description="F-box associated beta-propeller type 3" evidence="1">
    <location>
        <begin position="38"/>
        <end position="178"/>
    </location>
</feature>
<dbReference type="HOGENOM" id="CLU_034248_6_0_1"/>
<organism evidence="2 3">
    <name type="scientific">Leersia perrieri</name>
    <dbReference type="NCBI Taxonomy" id="77586"/>
    <lineage>
        <taxon>Eukaryota</taxon>
        <taxon>Viridiplantae</taxon>
        <taxon>Streptophyta</taxon>
        <taxon>Embryophyta</taxon>
        <taxon>Tracheophyta</taxon>
        <taxon>Spermatophyta</taxon>
        <taxon>Magnoliopsida</taxon>
        <taxon>Liliopsida</taxon>
        <taxon>Poales</taxon>
        <taxon>Poaceae</taxon>
        <taxon>BOP clade</taxon>
        <taxon>Oryzoideae</taxon>
        <taxon>Oryzeae</taxon>
        <taxon>Oryzinae</taxon>
        <taxon>Leersia</taxon>
    </lineage>
</organism>
<reference evidence="2" key="3">
    <citation type="submission" date="2015-04" db="UniProtKB">
        <authorList>
            <consortium name="EnsemblPlants"/>
        </authorList>
    </citation>
    <scope>IDENTIFICATION</scope>
</reference>
<dbReference type="InterPro" id="IPR017451">
    <property type="entry name" value="F-box-assoc_interact_dom"/>
</dbReference>
<keyword evidence="3" id="KW-1185">Reference proteome</keyword>
<dbReference type="EnsemblPlants" id="LPERR06G04130.1">
    <property type="protein sequence ID" value="LPERR06G04130.1"/>
    <property type="gene ID" value="LPERR06G04130"/>
</dbReference>
<dbReference type="NCBIfam" id="TIGR01640">
    <property type="entry name" value="F_box_assoc_1"/>
    <property type="match status" value="1"/>
</dbReference>
<proteinExistence type="predicted"/>
<evidence type="ECO:0000259" key="1">
    <source>
        <dbReference type="Pfam" id="PF08268"/>
    </source>
</evidence>
<protein>
    <recommendedName>
        <fullName evidence="1">F-box associated beta-propeller type 3 domain-containing protein</fullName>
    </recommendedName>
</protein>
<dbReference type="Pfam" id="PF08268">
    <property type="entry name" value="FBA_3"/>
    <property type="match status" value="1"/>
</dbReference>
<evidence type="ECO:0000313" key="2">
    <source>
        <dbReference type="EnsemblPlants" id="LPERR06G04130.1"/>
    </source>
</evidence>
<sequence>MKSVSFFRYPGHGAVAELAAQTSGPSGVATDWGVPLHCNGLVLVFSSSQIFVSNPATHELVLLPRGTPVGSDVPEHSVGFGADPSTGKVKVVRCFTRFRDATWTIYSIGCEVLSLGDTAWRTVADSPYLLVTSSAPCVNGAIYWIAALPPPIGHGCVDARILRFDLGSEEFADFPCPRHPDGAGRQVFSHVLADDDLQTVELWTADDDTAPEAARWSRHCSVVLLEPARNMIVIPFAVDYQGSIFFNVNFDMNYYFRSSDKCFYMYRGSEWWHYSIQYKESLVSIKAN</sequence>
<evidence type="ECO:0000313" key="3">
    <source>
        <dbReference type="Proteomes" id="UP000032180"/>
    </source>
</evidence>
<reference evidence="3" key="2">
    <citation type="submission" date="2013-12" db="EMBL/GenBank/DDBJ databases">
        <authorList>
            <person name="Yu Y."/>
            <person name="Lee S."/>
            <person name="de Baynast K."/>
            <person name="Wissotski M."/>
            <person name="Liu L."/>
            <person name="Talag J."/>
            <person name="Goicoechea J."/>
            <person name="Angelova A."/>
            <person name="Jetty R."/>
            <person name="Kudrna D."/>
            <person name="Golser W."/>
            <person name="Rivera L."/>
            <person name="Zhang J."/>
            <person name="Wing R."/>
        </authorList>
    </citation>
    <scope>NUCLEOTIDE SEQUENCE</scope>
</reference>